<dbReference type="EMBL" id="FOEL01000007">
    <property type="protein sequence ID" value="SEQ71703.1"/>
    <property type="molecule type" value="Genomic_DNA"/>
</dbReference>
<reference evidence="1 2" key="1">
    <citation type="submission" date="2016-10" db="EMBL/GenBank/DDBJ databases">
        <authorList>
            <person name="Varghese N."/>
            <person name="Submissions S."/>
        </authorList>
    </citation>
    <scope>NUCLEOTIDE SEQUENCE [LARGE SCALE GENOMIC DNA]</scope>
    <source>
        <strain evidence="1 2">TC-13</strain>
    </source>
</reference>
<proteinExistence type="predicted"/>
<gene>
    <name evidence="1" type="ORF">SAMN02787113_02219</name>
</gene>
<name>A0A1H9IAU6_9BACI</name>
<evidence type="ECO:0000313" key="1">
    <source>
        <dbReference type="EMBL" id="SEQ71703.1"/>
    </source>
</evidence>
<protein>
    <submittedName>
        <fullName evidence="1">Uncharacterized protein</fullName>
    </submittedName>
</protein>
<sequence length="51" mass="5783">MLKVLDNPEDEGGKPFTGLAYELFTNGNLMYYTNYMKGFIAGRPSHPPEEE</sequence>
<dbReference type="AlphaFoldDB" id="A0A1H9IAU6"/>
<evidence type="ECO:0000313" key="2">
    <source>
        <dbReference type="Proteomes" id="UP000199410"/>
    </source>
</evidence>
<accession>A0A1H9IAU6</accession>
<dbReference type="Proteomes" id="UP000199410">
    <property type="component" value="Unassembled WGS sequence"/>
</dbReference>
<organism evidence="1 2">
    <name type="scientific">Lysinibacillus fusiformis</name>
    <dbReference type="NCBI Taxonomy" id="28031"/>
    <lineage>
        <taxon>Bacteria</taxon>
        <taxon>Bacillati</taxon>
        <taxon>Bacillota</taxon>
        <taxon>Bacilli</taxon>
        <taxon>Bacillales</taxon>
        <taxon>Bacillaceae</taxon>
        <taxon>Lysinibacillus</taxon>
    </lineage>
</organism>
<comment type="caution">
    <text evidence="1">The sequence shown here is derived from an EMBL/GenBank/DDBJ whole genome shotgun (WGS) entry which is preliminary data.</text>
</comment>